<proteinExistence type="predicted"/>
<feature type="non-terminal residue" evidence="1">
    <location>
        <position position="61"/>
    </location>
</feature>
<sequence length="61" mass="6419">MKGNKSPSVKMQIDSITGAGLLTQQFELNSDFAPSGDQPSAIKGLMDGLGRGEREQVLLGV</sequence>
<evidence type="ECO:0000313" key="1">
    <source>
        <dbReference type="EMBL" id="SVC02404.1"/>
    </source>
</evidence>
<gene>
    <name evidence="1" type="ORF">METZ01_LOCUS255258</name>
</gene>
<dbReference type="Gene3D" id="3.40.50.300">
    <property type="entry name" value="P-loop containing nucleotide triphosphate hydrolases"/>
    <property type="match status" value="1"/>
</dbReference>
<organism evidence="1">
    <name type="scientific">marine metagenome</name>
    <dbReference type="NCBI Taxonomy" id="408172"/>
    <lineage>
        <taxon>unclassified sequences</taxon>
        <taxon>metagenomes</taxon>
        <taxon>ecological metagenomes</taxon>
    </lineage>
</organism>
<accession>A0A382IRF8</accession>
<name>A0A382IRF8_9ZZZZ</name>
<dbReference type="AlphaFoldDB" id="A0A382IRF8"/>
<dbReference type="InterPro" id="IPR027417">
    <property type="entry name" value="P-loop_NTPase"/>
</dbReference>
<dbReference type="EMBL" id="UINC01069205">
    <property type="protein sequence ID" value="SVC02404.1"/>
    <property type="molecule type" value="Genomic_DNA"/>
</dbReference>
<protein>
    <submittedName>
        <fullName evidence="1">Uncharacterized protein</fullName>
    </submittedName>
</protein>
<reference evidence="1" key="1">
    <citation type="submission" date="2018-05" db="EMBL/GenBank/DDBJ databases">
        <authorList>
            <person name="Lanie J.A."/>
            <person name="Ng W.-L."/>
            <person name="Kazmierczak K.M."/>
            <person name="Andrzejewski T.M."/>
            <person name="Davidsen T.M."/>
            <person name="Wayne K.J."/>
            <person name="Tettelin H."/>
            <person name="Glass J.I."/>
            <person name="Rusch D."/>
            <person name="Podicherti R."/>
            <person name="Tsui H.-C.T."/>
            <person name="Winkler M.E."/>
        </authorList>
    </citation>
    <scope>NUCLEOTIDE SEQUENCE</scope>
</reference>